<comment type="similarity">
    <text evidence="1">Belongs to the NADH dehydrogenase family.</text>
</comment>
<dbReference type="InterPro" id="IPR023753">
    <property type="entry name" value="FAD/NAD-binding_dom"/>
</dbReference>
<dbReference type="PANTHER" id="PTHR43706:SF47">
    <property type="entry name" value="EXTERNAL NADH-UBIQUINONE OXIDOREDUCTASE 1, MITOCHONDRIAL-RELATED"/>
    <property type="match status" value="1"/>
</dbReference>
<evidence type="ECO:0000256" key="7">
    <source>
        <dbReference type="ARBA" id="ARBA00047599"/>
    </source>
</evidence>
<keyword evidence="4" id="KW-0274">FAD</keyword>
<gene>
    <name evidence="9" type="ORF">BFG04_03365</name>
</gene>
<accession>A0AAX0L9Y2</accession>
<evidence type="ECO:0000313" key="9">
    <source>
        <dbReference type="EMBL" id="OPA77970.1"/>
    </source>
</evidence>
<dbReference type="GO" id="GO:0050136">
    <property type="term" value="F:NADH dehydrogenase (quinone) (non-electrogenic) activity"/>
    <property type="evidence" value="ECO:0007669"/>
    <property type="project" value="UniProtKB-EC"/>
</dbReference>
<dbReference type="Gene3D" id="3.50.50.100">
    <property type="match status" value="1"/>
</dbReference>
<evidence type="ECO:0000256" key="6">
    <source>
        <dbReference type="ARBA" id="ARBA00023027"/>
    </source>
</evidence>
<keyword evidence="6" id="KW-0520">NAD</keyword>
<dbReference type="SUPFAM" id="SSF51905">
    <property type="entry name" value="FAD/NAD(P)-binding domain"/>
    <property type="match status" value="1"/>
</dbReference>
<evidence type="ECO:0000256" key="2">
    <source>
        <dbReference type="ARBA" id="ARBA00012637"/>
    </source>
</evidence>
<dbReference type="Pfam" id="PF07992">
    <property type="entry name" value="Pyr_redox_2"/>
    <property type="match status" value="1"/>
</dbReference>
<dbReference type="EC" id="1.6.5.9" evidence="2"/>
<dbReference type="EMBL" id="MCRK01000034">
    <property type="protein sequence ID" value="OPA77970.1"/>
    <property type="molecule type" value="Genomic_DNA"/>
</dbReference>
<name>A0AAX0L9Y2_9BACT</name>
<protein>
    <recommendedName>
        <fullName evidence="2">NADH:ubiquinone reductase (non-electrogenic)</fullName>
        <ecNumber evidence="2">1.6.5.9</ecNumber>
    </recommendedName>
</protein>
<evidence type="ECO:0000256" key="1">
    <source>
        <dbReference type="ARBA" id="ARBA00005272"/>
    </source>
</evidence>
<comment type="caution">
    <text evidence="9">The sequence shown here is derived from an EMBL/GenBank/DDBJ whole genome shotgun (WGS) entry which is preliminary data.</text>
</comment>
<comment type="catalytic activity">
    <reaction evidence="7">
        <text>a quinone + NADH + H(+) = a quinol + NAD(+)</text>
        <dbReference type="Rhea" id="RHEA:46160"/>
        <dbReference type="ChEBI" id="CHEBI:15378"/>
        <dbReference type="ChEBI" id="CHEBI:24646"/>
        <dbReference type="ChEBI" id="CHEBI:57540"/>
        <dbReference type="ChEBI" id="CHEBI:57945"/>
        <dbReference type="ChEBI" id="CHEBI:132124"/>
        <dbReference type="EC" id="1.6.5.9"/>
    </reaction>
</comment>
<reference evidence="9 10" key="1">
    <citation type="submission" date="2016-08" db="EMBL/GenBank/DDBJ databases">
        <title>Campylobacter species from sea mammals.</title>
        <authorList>
            <person name="Gilbert M.J."/>
            <person name="Byrne B.A."/>
            <person name="Zomer A.L."/>
            <person name="Wagenaar J.A."/>
        </authorList>
    </citation>
    <scope>NUCLEOTIDE SEQUENCE [LARGE SCALE GENOMIC DNA]</scope>
    <source>
        <strain evidence="9 10">1105248</strain>
    </source>
</reference>
<dbReference type="Proteomes" id="UP000189728">
    <property type="component" value="Unassembled WGS sequence"/>
</dbReference>
<keyword evidence="3" id="KW-0285">Flavoprotein</keyword>
<dbReference type="RefSeq" id="WP_069636869.1">
    <property type="nucleotide sequence ID" value="NZ_CP012546.1"/>
</dbReference>
<feature type="domain" description="FAD/NAD(P)-binding" evidence="8">
    <location>
        <begin position="5"/>
        <end position="315"/>
    </location>
</feature>
<dbReference type="InterPro" id="IPR045024">
    <property type="entry name" value="NDH-2"/>
</dbReference>
<keyword evidence="5" id="KW-0560">Oxidoreductase</keyword>
<evidence type="ECO:0000259" key="8">
    <source>
        <dbReference type="Pfam" id="PF07992"/>
    </source>
</evidence>
<dbReference type="PANTHER" id="PTHR43706">
    <property type="entry name" value="NADH DEHYDROGENASE"/>
    <property type="match status" value="1"/>
</dbReference>
<evidence type="ECO:0000256" key="3">
    <source>
        <dbReference type="ARBA" id="ARBA00022630"/>
    </source>
</evidence>
<evidence type="ECO:0000313" key="10">
    <source>
        <dbReference type="Proteomes" id="UP000189728"/>
    </source>
</evidence>
<sequence>MKKPKIIVVGAGYAGMAFLKSLDEECFKKGDFTIINKNSYHYHSTMLHKVATAEKSGKIMFDLREILHPEIKIIQQLVTDIDEKNHVITTEFGSYEYDYLVCAAGFEKESFNLEGISNAMFIDSYSQSARICEQIKLKFDQALENEKGMEIVICGGGLTGIEFAASCANMIKEKCKFYNVSKQLQDKFKVKLVSSTPRLLTFFSEKLSKKTADKLEELGVNVIHDTKIKSLEKNKVIFENGSFNADLIVWTAGVKGASIVSDSDRENERGRVKVDDKLRAIGSKHMFYIGDVSAVKDKKNGGYYPPTAQIACEQGAYLAREFRSILFNEEFNEEFNFRSNGIICSIGHKYSVAKVFGFELSGLLPSFLKTIVEKKWNVKILGIKGIFL</sequence>
<evidence type="ECO:0000256" key="5">
    <source>
        <dbReference type="ARBA" id="ARBA00023002"/>
    </source>
</evidence>
<proteinExistence type="inferred from homology"/>
<dbReference type="AlphaFoldDB" id="A0AAX0L9Y2"/>
<evidence type="ECO:0000256" key="4">
    <source>
        <dbReference type="ARBA" id="ARBA00022827"/>
    </source>
</evidence>
<dbReference type="InterPro" id="IPR036188">
    <property type="entry name" value="FAD/NAD-bd_sf"/>
</dbReference>
<organism evidence="9 10">
    <name type="scientific">Campylobacter pinnipediorum subsp. pinnipediorum</name>
    <dbReference type="NCBI Taxonomy" id="1660067"/>
    <lineage>
        <taxon>Bacteria</taxon>
        <taxon>Pseudomonadati</taxon>
        <taxon>Campylobacterota</taxon>
        <taxon>Epsilonproteobacteria</taxon>
        <taxon>Campylobacterales</taxon>
        <taxon>Campylobacteraceae</taxon>
        <taxon>Campylobacter</taxon>
    </lineage>
</organism>